<dbReference type="VEuPathDB" id="FungiDB:H257_14383"/>
<proteinExistence type="inferred from homology"/>
<evidence type="ECO:0000256" key="4">
    <source>
        <dbReference type="ARBA" id="ARBA00022448"/>
    </source>
</evidence>
<dbReference type="InterPro" id="IPR000225">
    <property type="entry name" value="Armadillo"/>
</dbReference>
<dbReference type="RefSeq" id="XP_009840467.1">
    <property type="nucleotide sequence ID" value="XM_009842165.1"/>
</dbReference>
<evidence type="ECO:0000256" key="6">
    <source>
        <dbReference type="ARBA" id="ARBA00022927"/>
    </source>
</evidence>
<evidence type="ECO:0000313" key="11">
    <source>
        <dbReference type="EMBL" id="ETV70024.1"/>
    </source>
</evidence>
<keyword evidence="7" id="KW-0539">Nucleus</keyword>
<accession>W4FT43</accession>
<evidence type="ECO:0000256" key="9">
    <source>
        <dbReference type="SAM" id="MobiDB-lite"/>
    </source>
</evidence>
<dbReference type="GO" id="GO:0005829">
    <property type="term" value="C:cytosol"/>
    <property type="evidence" value="ECO:0007669"/>
    <property type="project" value="TreeGrafter"/>
</dbReference>
<dbReference type="InterPro" id="IPR011989">
    <property type="entry name" value="ARM-like"/>
</dbReference>
<evidence type="ECO:0000256" key="8">
    <source>
        <dbReference type="PROSITE-ProRule" id="PRU00259"/>
    </source>
</evidence>
<dbReference type="PANTHER" id="PTHR10997:SF18">
    <property type="entry name" value="D-IMPORTIN 7_RANBP7"/>
    <property type="match status" value="1"/>
</dbReference>
<keyword evidence="4" id="KW-0813">Transport</keyword>
<comment type="similarity">
    <text evidence="3">Belongs to the importin beta family. Importin beta-1 subfamily.</text>
</comment>
<keyword evidence="5" id="KW-0963">Cytoplasm</keyword>
<dbReference type="PROSITE" id="PS50166">
    <property type="entry name" value="IMPORTIN_B_NT"/>
    <property type="match status" value="1"/>
</dbReference>
<dbReference type="GO" id="GO:0006606">
    <property type="term" value="P:protein import into nucleus"/>
    <property type="evidence" value="ECO:0007669"/>
    <property type="project" value="TreeGrafter"/>
</dbReference>
<evidence type="ECO:0000256" key="7">
    <source>
        <dbReference type="ARBA" id="ARBA00023242"/>
    </source>
</evidence>
<keyword evidence="6" id="KW-0653">Protein transport</keyword>
<organism evidence="11">
    <name type="scientific">Aphanomyces astaci</name>
    <name type="common">Crayfish plague agent</name>
    <dbReference type="NCBI Taxonomy" id="112090"/>
    <lineage>
        <taxon>Eukaryota</taxon>
        <taxon>Sar</taxon>
        <taxon>Stramenopiles</taxon>
        <taxon>Oomycota</taxon>
        <taxon>Saprolegniomycetes</taxon>
        <taxon>Saprolegniales</taxon>
        <taxon>Verrucalvaceae</taxon>
        <taxon>Aphanomyces</taxon>
    </lineage>
</organism>
<dbReference type="InterPro" id="IPR001494">
    <property type="entry name" value="Importin-beta_N"/>
</dbReference>
<gene>
    <name evidence="11" type="ORF">H257_14383</name>
</gene>
<dbReference type="SMART" id="SM00913">
    <property type="entry name" value="IBN_N"/>
    <property type="match status" value="1"/>
</dbReference>
<dbReference type="GeneID" id="20816379"/>
<dbReference type="SUPFAM" id="SSF48371">
    <property type="entry name" value="ARM repeat"/>
    <property type="match status" value="1"/>
</dbReference>
<dbReference type="GO" id="GO:0005635">
    <property type="term" value="C:nuclear envelope"/>
    <property type="evidence" value="ECO:0007669"/>
    <property type="project" value="UniProtKB-SubCell"/>
</dbReference>
<reference evidence="11" key="1">
    <citation type="submission" date="2013-12" db="EMBL/GenBank/DDBJ databases">
        <title>The Genome Sequence of Aphanomyces astaci APO3.</title>
        <authorList>
            <consortium name="The Broad Institute Genomics Platform"/>
            <person name="Russ C."/>
            <person name="Tyler B."/>
            <person name="van West P."/>
            <person name="Dieguez-Uribeondo J."/>
            <person name="Young S.K."/>
            <person name="Zeng Q."/>
            <person name="Gargeya S."/>
            <person name="Fitzgerald M."/>
            <person name="Abouelleil A."/>
            <person name="Alvarado L."/>
            <person name="Chapman S.B."/>
            <person name="Gainer-Dewar J."/>
            <person name="Goldberg J."/>
            <person name="Griggs A."/>
            <person name="Gujja S."/>
            <person name="Hansen M."/>
            <person name="Howarth C."/>
            <person name="Imamovic A."/>
            <person name="Ireland A."/>
            <person name="Larimer J."/>
            <person name="McCowan C."/>
            <person name="Murphy C."/>
            <person name="Pearson M."/>
            <person name="Poon T.W."/>
            <person name="Priest M."/>
            <person name="Roberts A."/>
            <person name="Saif S."/>
            <person name="Shea T."/>
            <person name="Sykes S."/>
            <person name="Wortman J."/>
            <person name="Nusbaum C."/>
            <person name="Birren B."/>
        </authorList>
    </citation>
    <scope>NUCLEOTIDE SEQUENCE [LARGE SCALE GENOMIC DNA]</scope>
    <source>
        <strain evidence="11">APO3</strain>
    </source>
</reference>
<name>W4FT43_APHAT</name>
<dbReference type="OrthoDB" id="760868at2759"/>
<dbReference type="STRING" id="112090.W4FT43"/>
<evidence type="ECO:0000256" key="2">
    <source>
        <dbReference type="ARBA" id="ARBA00004496"/>
    </source>
</evidence>
<dbReference type="Pfam" id="PF03810">
    <property type="entry name" value="IBN_N"/>
    <property type="match status" value="1"/>
</dbReference>
<dbReference type="PANTHER" id="PTHR10997">
    <property type="entry name" value="IMPORTIN-7, 8, 11"/>
    <property type="match status" value="1"/>
</dbReference>
<comment type="subcellular location">
    <subcellularLocation>
        <location evidence="2">Cytoplasm</location>
    </subcellularLocation>
    <subcellularLocation>
        <location evidence="1">Nucleus envelope</location>
    </subcellularLocation>
</comment>
<feature type="domain" description="Importin N-terminal" evidence="10">
    <location>
        <begin position="24"/>
        <end position="115"/>
    </location>
</feature>
<feature type="region of interest" description="Disordered" evidence="9">
    <location>
        <begin position="76"/>
        <end position="98"/>
    </location>
</feature>
<dbReference type="AlphaFoldDB" id="W4FT43"/>
<dbReference type="InterPro" id="IPR016024">
    <property type="entry name" value="ARM-type_fold"/>
</dbReference>
<dbReference type="PROSITE" id="PS50176">
    <property type="entry name" value="ARM_REPEAT"/>
    <property type="match status" value="1"/>
</dbReference>
<protein>
    <recommendedName>
        <fullName evidence="10">Importin N-terminal domain-containing protein</fullName>
    </recommendedName>
</protein>
<dbReference type="Gene3D" id="1.25.10.10">
    <property type="entry name" value="Leucine-rich Repeat Variant"/>
    <property type="match status" value="1"/>
</dbReference>
<evidence type="ECO:0000256" key="5">
    <source>
        <dbReference type="ARBA" id="ARBA00022490"/>
    </source>
</evidence>
<evidence type="ECO:0000259" key="10">
    <source>
        <dbReference type="PROSITE" id="PS50166"/>
    </source>
</evidence>
<feature type="repeat" description="ARM" evidence="8">
    <location>
        <begin position="36"/>
        <end position="69"/>
    </location>
</feature>
<evidence type="ECO:0000256" key="1">
    <source>
        <dbReference type="ARBA" id="ARBA00004259"/>
    </source>
</evidence>
<dbReference type="GO" id="GO:0031267">
    <property type="term" value="F:small GTPase binding"/>
    <property type="evidence" value="ECO:0007669"/>
    <property type="project" value="InterPro"/>
</dbReference>
<sequence length="1061" mass="118716">MDAPTLHSILLHTFSTDADARKAAEEAIKNLHTVRGSIVLLVQLLSSDDVQREIRQAAAISLKNIVHRHWGVLDGGSDDDHDNGRGDGAVDPNPSAFPDADKDEYRSFILEGLFAAQDNSIQALLVESVSIVARQDFPHKWPLLVDNICAAMQSGHATRIINALLALRKLVKIFEYKPSHQRDTLNTIVAMTFPLLRTMLQQLVGYVQHPCRHCEMSRRNPSDDAGHMVHLTVKVFWSSVQCALPPHMTLEEIGAWLELLKAVLTKSMPDPPVHGGDEDDDGARRNPWWKAKKWTLQVICRFYNVFGNPKHSNSTPELSAFFRGQVAPHLLVAVLETLSLRPSGRYCPDRIVQLSLMYVQEAILSATAYKQLQPHLDFVLFKVIHPLFCLTRSDLDLFQSDPHEYIRRCSDVLGEYLNPVFAAEGLLVELCTKRGKACVVKVLSFYNDLLVPAPTDEAQWIQKEAALHALCALDSFLTLSPPHQAQMESIMLMHVLPAFENPRGYMRLRAVKMLSRNYMTKLVFADPTMSHIIHSLLRCLQDQELPVRIEAAKSFRHVVVYAHSTVVLDTLRPLLPQVLDQFFVIMDDMGFGDEVVLALEQLIDSFCDEVGPYAIQLVVRLTLRFKQCLDKEDDDEDACFTAASCLDTINTILMSIYNQAELFEPLIDALLPTLHLLLSSDAYLDFVESALDIVKSIAYYSAAIHPKVWALFPTLFRGADLWGSEYMHQLVVVLYSLIGRDAAGFVSAVFQVNLANGTTKRIRYIELVYNLVRKLLHKEHVDDEEVWGASAIVECVLHNCDGVEVFIPAVLQLLCFRISRTAVDDPRPLTQLLSALLAALRYNPTLTIAALDKMKVLEPILNALDKNADMRTSVSEQKIYVLGVVALLGRPAADWPVAVQGALKMLVWKAIQSLHRIIARTQQQLAREEAAAHGGSAANLPPADKSLQALIHKGGYDSDEDADLMLHNDDDYAHVLHDLKGGDDLDDEEDKDYYSRIDSIDEVAVFLQAMHGIKDSQPATFEALGLANNQEFFHSCEVFAAELRRRQEVLGRASVPDALEG</sequence>
<evidence type="ECO:0000256" key="3">
    <source>
        <dbReference type="ARBA" id="ARBA00010907"/>
    </source>
</evidence>
<dbReference type="EMBL" id="KI913170">
    <property type="protein sequence ID" value="ETV70024.1"/>
    <property type="molecule type" value="Genomic_DNA"/>
</dbReference>